<dbReference type="Pfam" id="PF05159">
    <property type="entry name" value="Capsule_synth"/>
    <property type="match status" value="2"/>
</dbReference>
<reference evidence="1 2" key="1">
    <citation type="submission" date="2017-02" db="EMBL/GenBank/DDBJ databases">
        <title>Pseudoalteromonas ulvae TC14 Genome.</title>
        <authorList>
            <person name="Molmeret M."/>
        </authorList>
    </citation>
    <scope>NUCLEOTIDE SEQUENCE [LARGE SCALE GENOMIC DNA]</scope>
    <source>
        <strain evidence="1">TC14</strain>
    </source>
</reference>
<evidence type="ECO:0000313" key="2">
    <source>
        <dbReference type="Proteomes" id="UP000194841"/>
    </source>
</evidence>
<dbReference type="AlphaFoldDB" id="A0A244CNN2"/>
<dbReference type="GO" id="GO:0000271">
    <property type="term" value="P:polysaccharide biosynthetic process"/>
    <property type="evidence" value="ECO:0007669"/>
    <property type="project" value="InterPro"/>
</dbReference>
<dbReference type="EMBL" id="MWPV01000004">
    <property type="protein sequence ID" value="OUL57185.1"/>
    <property type="molecule type" value="Genomic_DNA"/>
</dbReference>
<gene>
    <name evidence="1" type="ORF">B1199_13495</name>
</gene>
<evidence type="ECO:0000313" key="1">
    <source>
        <dbReference type="EMBL" id="OUL57185.1"/>
    </source>
</evidence>
<dbReference type="Proteomes" id="UP000194841">
    <property type="component" value="Unassembled WGS sequence"/>
</dbReference>
<dbReference type="GO" id="GO:0015774">
    <property type="term" value="P:polysaccharide transport"/>
    <property type="evidence" value="ECO:0007669"/>
    <property type="project" value="InterPro"/>
</dbReference>
<dbReference type="OrthoDB" id="9794206at2"/>
<proteinExistence type="predicted"/>
<dbReference type="RefSeq" id="WP_086744645.1">
    <property type="nucleotide sequence ID" value="NZ_MWPV01000004.1"/>
</dbReference>
<name>A0A244CNN2_PSEDV</name>
<dbReference type="InterPro" id="IPR007833">
    <property type="entry name" value="Capsule_polysaccharide_synth"/>
</dbReference>
<dbReference type="Gene3D" id="3.40.50.12580">
    <property type="match status" value="1"/>
</dbReference>
<dbReference type="CDD" id="cd16438">
    <property type="entry name" value="beta_Kdo_transferase_KpsS_like"/>
    <property type="match status" value="1"/>
</dbReference>
<dbReference type="InterPro" id="IPR043148">
    <property type="entry name" value="TagF_C"/>
</dbReference>
<organism evidence="1 2">
    <name type="scientific">Pseudoalteromonas ulvae</name>
    <dbReference type="NCBI Taxonomy" id="107327"/>
    <lineage>
        <taxon>Bacteria</taxon>
        <taxon>Pseudomonadati</taxon>
        <taxon>Pseudomonadota</taxon>
        <taxon>Gammaproteobacteria</taxon>
        <taxon>Alteromonadales</taxon>
        <taxon>Pseudoalteromonadaceae</taxon>
        <taxon>Pseudoalteromonas</taxon>
    </lineage>
</organism>
<sequence>MAILFVTRRNVHARYYQQLRKHLNLATRLHIMGWPKFSAWAFLAQAFNTNLSQMIETQLIRKTAKQPKLAQLTWLANVYRGWLLIQEKCRLAKYLSLFSQEKPELLVIWNGKKLPNQTVVLAAQQLSIPIYYFENGLLPGTTTLDPNGVNQAASLPKDPAFYLAQSALVEMDFHAPKIEQRAAHRRRNQHGESALPERFIFVPFQVPHDTQIACYSPWIPDMETFYDAVVKAVKELGDPQLKVVFKEHPTWHKHYTHLYHKDPIAMFANDNVTRDIMMDAEAVITINSTVGLEALLLNKKVITLGQACFNIENLVLHADNQSQLEAHLAALSTWQMDCKLRNAFFNYLQNIYCVPGNGKECDQAHSLAIEKRLTGQDEFAHGAFHADFISLRSLK</sequence>
<accession>A0A244CNN2</accession>
<keyword evidence="2" id="KW-1185">Reference proteome</keyword>
<protein>
    <submittedName>
        <fullName evidence="1">Capsular biosynthesis protein</fullName>
    </submittedName>
</protein>
<comment type="caution">
    <text evidence="1">The sequence shown here is derived from an EMBL/GenBank/DDBJ whole genome shotgun (WGS) entry which is preliminary data.</text>
</comment>